<evidence type="ECO:0000313" key="2">
    <source>
        <dbReference type="Proteomes" id="UP000518752"/>
    </source>
</evidence>
<evidence type="ECO:0008006" key="3">
    <source>
        <dbReference type="Google" id="ProtNLM"/>
    </source>
</evidence>
<protein>
    <recommendedName>
        <fullName evidence="3">Lipid droplet-associated perilipin protein</fullName>
    </recommendedName>
</protein>
<name>A0A8H5HYF2_9AGAR</name>
<dbReference type="Proteomes" id="UP000518752">
    <property type="component" value="Unassembled WGS sequence"/>
</dbReference>
<organism evidence="1 2">
    <name type="scientific">Collybiopsis confluens</name>
    <dbReference type="NCBI Taxonomy" id="2823264"/>
    <lineage>
        <taxon>Eukaryota</taxon>
        <taxon>Fungi</taxon>
        <taxon>Dikarya</taxon>
        <taxon>Basidiomycota</taxon>
        <taxon>Agaricomycotina</taxon>
        <taxon>Agaricomycetes</taxon>
        <taxon>Agaricomycetidae</taxon>
        <taxon>Agaricales</taxon>
        <taxon>Marasmiineae</taxon>
        <taxon>Omphalotaceae</taxon>
        <taxon>Collybiopsis</taxon>
    </lineage>
</organism>
<comment type="caution">
    <text evidence="1">The sequence shown here is derived from an EMBL/GenBank/DDBJ whole genome shotgun (WGS) entry which is preliminary data.</text>
</comment>
<dbReference type="EMBL" id="JAACJN010000008">
    <property type="protein sequence ID" value="KAF5391812.1"/>
    <property type="molecule type" value="Genomic_DNA"/>
</dbReference>
<dbReference type="OrthoDB" id="376826at2759"/>
<reference evidence="1 2" key="1">
    <citation type="journal article" date="2020" name="ISME J.">
        <title>Uncovering the hidden diversity of litter-decomposition mechanisms in mushroom-forming fungi.</title>
        <authorList>
            <person name="Floudas D."/>
            <person name="Bentzer J."/>
            <person name="Ahren D."/>
            <person name="Johansson T."/>
            <person name="Persson P."/>
            <person name="Tunlid A."/>
        </authorList>
    </citation>
    <scope>NUCLEOTIDE SEQUENCE [LARGE SCALE GENOMIC DNA]</scope>
    <source>
        <strain evidence="1 2">CBS 406.79</strain>
    </source>
</reference>
<gene>
    <name evidence="1" type="ORF">D9757_001699</name>
</gene>
<accession>A0A8H5HYF2</accession>
<keyword evidence="2" id="KW-1185">Reference proteome</keyword>
<dbReference type="AlphaFoldDB" id="A0A8H5HYF2"/>
<evidence type="ECO:0000313" key="1">
    <source>
        <dbReference type="EMBL" id="KAF5391812.1"/>
    </source>
</evidence>
<proteinExistence type="predicted"/>
<sequence>MSSTQTETTSVNGDHAEFTVVSRITSIPVVYSSLEKMNGTLSTNAYTRTPYSAALGLSNSAYKLAGPHLGPLIVRADSLANMAVDAVQKRYPSAFTATPEDLIGYVQEKQKDVDEYVRRRRDSAGVIAQDIDKRFETIVDYLEIAVNRFDAKENRPSSDRDPSLYQYQRALELSNRLRNQLQFYSTEQINQLQAHSALIKRTTESARSFTTAASSSLVNAQSKLSSMADNIIFELNKLQVQVISLSDSFHASASSTLKDSAGHLPPQIQQKYHELASVLRAQASSASHTYEEFSLNLASTASDLRDIMASENMSMQEKATKMTQEVSVKVHPLLEALSRNVQQTLNGKNEPGSKVNGRS</sequence>